<dbReference type="EMBL" id="BSUJ01000001">
    <property type="protein sequence ID" value="GMA20813.1"/>
    <property type="molecule type" value="Genomic_DNA"/>
</dbReference>
<reference evidence="2" key="1">
    <citation type="journal article" date="2019" name="Int. J. Syst. Evol. Microbiol.">
        <title>The Global Catalogue of Microorganisms (GCM) 10K type strain sequencing project: providing services to taxonomists for standard genome sequencing and annotation.</title>
        <authorList>
            <consortium name="The Broad Institute Genomics Platform"/>
            <consortium name="The Broad Institute Genome Sequencing Center for Infectious Disease"/>
            <person name="Wu L."/>
            <person name="Ma J."/>
        </authorList>
    </citation>
    <scope>NUCLEOTIDE SEQUENCE [LARGE SCALE GENOMIC DNA]</scope>
    <source>
        <strain evidence="2">NBRC 105830</strain>
    </source>
</reference>
<dbReference type="RefSeq" id="WP_241441176.1">
    <property type="nucleotide sequence ID" value="NZ_BSUJ01000001.1"/>
</dbReference>
<dbReference type="Proteomes" id="UP001157109">
    <property type="component" value="Unassembled WGS sequence"/>
</dbReference>
<evidence type="ECO:0000313" key="1">
    <source>
        <dbReference type="EMBL" id="GMA20813.1"/>
    </source>
</evidence>
<sequence length="96" mass="10112">MPRTSDDRSASSTHTYPSKAVREVAEFYQGSNLILGTKRRIAGLHLAATDDPYAFGEVGRPLVAGPMLAMLLAMTGRRAGLADLQGDGVAVLGARP</sequence>
<proteinExistence type="predicted"/>
<gene>
    <name evidence="1" type="ORF">GCM10025862_28340</name>
</gene>
<evidence type="ECO:0000313" key="2">
    <source>
        <dbReference type="Proteomes" id="UP001157109"/>
    </source>
</evidence>
<keyword evidence="2" id="KW-1185">Reference proteome</keyword>
<accession>A0ABQ6HT11</accession>
<protein>
    <submittedName>
        <fullName evidence="1">Uncharacterized protein</fullName>
    </submittedName>
</protein>
<organism evidence="1 2">
    <name type="scientific">Arsenicicoccus piscis</name>
    <dbReference type="NCBI Taxonomy" id="673954"/>
    <lineage>
        <taxon>Bacteria</taxon>
        <taxon>Bacillati</taxon>
        <taxon>Actinomycetota</taxon>
        <taxon>Actinomycetes</taxon>
        <taxon>Micrococcales</taxon>
        <taxon>Intrasporangiaceae</taxon>
        <taxon>Arsenicicoccus</taxon>
    </lineage>
</organism>
<name>A0ABQ6HT11_9MICO</name>
<comment type="caution">
    <text evidence="1">The sequence shown here is derived from an EMBL/GenBank/DDBJ whole genome shotgun (WGS) entry which is preliminary data.</text>
</comment>